<dbReference type="Proteomes" id="UP000050795">
    <property type="component" value="Unassembled WGS sequence"/>
</dbReference>
<feature type="transmembrane region" description="Helical" evidence="8">
    <location>
        <begin position="120"/>
        <end position="139"/>
    </location>
</feature>
<dbReference type="GO" id="GO:0016020">
    <property type="term" value="C:membrane"/>
    <property type="evidence" value="ECO:0007669"/>
    <property type="project" value="UniProtKB-SubCell"/>
</dbReference>
<evidence type="ECO:0000256" key="5">
    <source>
        <dbReference type="ARBA" id="ARBA00023136"/>
    </source>
</evidence>
<reference evidence="11" key="2">
    <citation type="submission" date="2023-11" db="UniProtKB">
        <authorList>
            <consortium name="WormBaseParasite"/>
        </authorList>
    </citation>
    <scope>IDENTIFICATION</scope>
</reference>
<feature type="transmembrane region" description="Helical" evidence="8">
    <location>
        <begin position="396"/>
        <end position="418"/>
    </location>
</feature>
<evidence type="ECO:0000256" key="1">
    <source>
        <dbReference type="ARBA" id="ARBA00004141"/>
    </source>
</evidence>
<dbReference type="PROSITE" id="PS50262">
    <property type="entry name" value="G_PROTEIN_RECEP_F1_2"/>
    <property type="match status" value="1"/>
</dbReference>
<evidence type="ECO:0000259" key="9">
    <source>
        <dbReference type="PROSITE" id="PS50262"/>
    </source>
</evidence>
<dbReference type="AlphaFoldDB" id="A0AA85JUC4"/>
<keyword evidence="5 8" id="KW-0472">Membrane</keyword>
<dbReference type="PANTHER" id="PTHR24235:SF12">
    <property type="entry name" value="G-PROTEIN COUPLED RECEPTORS FAMILY 1 PROFILE DOMAIN-CONTAINING PROTEIN"/>
    <property type="match status" value="1"/>
</dbReference>
<feature type="transmembrane region" description="Helical" evidence="8">
    <location>
        <begin position="488"/>
        <end position="511"/>
    </location>
</feature>
<protein>
    <recommendedName>
        <fullName evidence="9">G-protein coupled receptors family 1 profile domain-containing protein</fullName>
    </recommendedName>
</protein>
<feature type="transmembrane region" description="Helical" evidence="8">
    <location>
        <begin position="159"/>
        <end position="180"/>
    </location>
</feature>
<keyword evidence="10" id="KW-1185">Reference proteome</keyword>
<comment type="subcellular location">
    <subcellularLocation>
        <location evidence="1">Membrane</location>
        <topology evidence="1">Multi-pass membrane protein</topology>
    </subcellularLocation>
</comment>
<evidence type="ECO:0000256" key="3">
    <source>
        <dbReference type="ARBA" id="ARBA00022989"/>
    </source>
</evidence>
<evidence type="ECO:0000256" key="4">
    <source>
        <dbReference type="ARBA" id="ARBA00023040"/>
    </source>
</evidence>
<keyword evidence="2 8" id="KW-0812">Transmembrane</keyword>
<evidence type="ECO:0000313" key="10">
    <source>
        <dbReference type="Proteomes" id="UP000050795"/>
    </source>
</evidence>
<feature type="transmembrane region" description="Helical" evidence="8">
    <location>
        <begin position="250"/>
        <end position="273"/>
    </location>
</feature>
<reference evidence="10" key="1">
    <citation type="submission" date="2022-06" db="EMBL/GenBank/DDBJ databases">
        <authorList>
            <person name="Berger JAMES D."/>
            <person name="Berger JAMES D."/>
        </authorList>
    </citation>
    <scope>NUCLEOTIDE SEQUENCE [LARGE SCALE GENOMIC DNA]</scope>
</reference>
<dbReference type="InterPro" id="IPR000276">
    <property type="entry name" value="GPCR_Rhodpsn"/>
</dbReference>
<evidence type="ECO:0000256" key="2">
    <source>
        <dbReference type="ARBA" id="ARBA00022692"/>
    </source>
</evidence>
<dbReference type="Pfam" id="PF00001">
    <property type="entry name" value="7tm_1"/>
    <property type="match status" value="1"/>
</dbReference>
<evidence type="ECO:0000256" key="6">
    <source>
        <dbReference type="ARBA" id="ARBA00023170"/>
    </source>
</evidence>
<dbReference type="PRINTS" id="PR00237">
    <property type="entry name" value="GPCRRHODOPSN"/>
</dbReference>
<feature type="transmembrane region" description="Helical" evidence="8">
    <location>
        <begin position="201"/>
        <end position="220"/>
    </location>
</feature>
<dbReference type="SUPFAM" id="SSF81321">
    <property type="entry name" value="Family A G protein-coupled receptor-like"/>
    <property type="match status" value="2"/>
</dbReference>
<name>A0AA85JUC4_TRIRE</name>
<keyword evidence="4" id="KW-0297">G-protein coupled receptor</keyword>
<evidence type="ECO:0000256" key="8">
    <source>
        <dbReference type="SAM" id="Phobius"/>
    </source>
</evidence>
<organism evidence="10 11">
    <name type="scientific">Trichobilharzia regenti</name>
    <name type="common">Nasal bird schistosome</name>
    <dbReference type="NCBI Taxonomy" id="157069"/>
    <lineage>
        <taxon>Eukaryota</taxon>
        <taxon>Metazoa</taxon>
        <taxon>Spiralia</taxon>
        <taxon>Lophotrochozoa</taxon>
        <taxon>Platyhelminthes</taxon>
        <taxon>Trematoda</taxon>
        <taxon>Digenea</taxon>
        <taxon>Strigeidida</taxon>
        <taxon>Schistosomatoidea</taxon>
        <taxon>Schistosomatidae</taxon>
        <taxon>Trichobilharzia</taxon>
    </lineage>
</organism>
<dbReference type="CDD" id="cd15203">
    <property type="entry name" value="7tmA_NPYR-like"/>
    <property type="match status" value="1"/>
</dbReference>
<keyword evidence="3 8" id="KW-1133">Transmembrane helix</keyword>
<sequence length="549" mass="62885">MKSELLKSQIVDQPSTNSNHLLQGYENLCSSVPGLTSSGYLEAMIKYVKYCVGGDHTEEMLQILTIELTELNSHNLLSQSELIVLICIYTLMILFGSCGSLFVVYIVIKKPKMRTPRNLFIVNLAISDLILCLFTQPFNLLRILYWHFDWKLGQIMCKAVAVGQATNIFVSTISIIAIALDRLQVIVYPTKKTVQNTGASFIIISSWLFALFMASPMFIFTSVSVDTIRPNGHICSASTIQGEWLRQSKYIYGVITIVFQYCLPLTLVSYAYIRICQRIRQRQFREVRQRTPIIITAELMSANQKDFVEIEPDCCNSGNTLKPDNNMKVSQALNSKVKHDDSMTNNYKDHTVNSSRRFKLPISSTSTSSYDNIALPKIENSRFKIIQRRQTRTNTLLASITILFVLAWLPLHIFNLVMDKRESLILREPFDITLLPQTEYINKSITEAYNSDQQFEIMNQQMTAFSLPPHNKKQKENNEYGIGRKITLIHSFCLLCVLVSACANPVLYGWLNENFHRELTLMFPWIFRTKQQDSTVSMNADRNYPSTLQ</sequence>
<proteinExistence type="predicted"/>
<keyword evidence="6" id="KW-0675">Receptor</keyword>
<dbReference type="WBParaSite" id="TREG1_53360.1">
    <property type="protein sequence ID" value="TREG1_53360.1"/>
    <property type="gene ID" value="TREG1_53360"/>
</dbReference>
<dbReference type="InterPro" id="IPR017452">
    <property type="entry name" value="GPCR_Rhodpsn_7TM"/>
</dbReference>
<dbReference type="Gene3D" id="1.20.1070.10">
    <property type="entry name" value="Rhodopsin 7-helix transmembrane proteins"/>
    <property type="match status" value="1"/>
</dbReference>
<feature type="domain" description="G-protein coupled receptors family 1 profile" evidence="9">
    <location>
        <begin position="99"/>
        <end position="508"/>
    </location>
</feature>
<evidence type="ECO:0000313" key="11">
    <source>
        <dbReference type="WBParaSite" id="TREG1_53360.1"/>
    </source>
</evidence>
<accession>A0AA85JUC4</accession>
<dbReference type="GO" id="GO:0004930">
    <property type="term" value="F:G protein-coupled receptor activity"/>
    <property type="evidence" value="ECO:0007669"/>
    <property type="project" value="UniProtKB-KW"/>
</dbReference>
<evidence type="ECO:0000256" key="7">
    <source>
        <dbReference type="ARBA" id="ARBA00023224"/>
    </source>
</evidence>
<feature type="transmembrane region" description="Helical" evidence="8">
    <location>
        <begin position="82"/>
        <end position="108"/>
    </location>
</feature>
<keyword evidence="7" id="KW-0807">Transducer</keyword>
<dbReference type="PANTHER" id="PTHR24235">
    <property type="entry name" value="NEUROPEPTIDE Y RECEPTOR"/>
    <property type="match status" value="1"/>
</dbReference>